<dbReference type="PANTHER" id="PTHR33383:SF1">
    <property type="entry name" value="MEMBRANE PROTEIN INSERTION EFFICIENCY FACTOR-RELATED"/>
    <property type="match status" value="1"/>
</dbReference>
<reference evidence="2 3" key="1">
    <citation type="submission" date="2018-05" db="EMBL/GenBank/DDBJ databases">
        <title>Reference genomes for bee gut microbiota database.</title>
        <authorList>
            <person name="Ellegaard K.M."/>
        </authorList>
    </citation>
    <scope>NUCLEOTIDE SEQUENCE [LARGE SCALE GENOMIC DNA]</scope>
    <source>
        <strain evidence="2 3">ESL0284</strain>
    </source>
</reference>
<dbReference type="InterPro" id="IPR002696">
    <property type="entry name" value="Membr_insert_effic_factor_YidD"/>
</dbReference>
<comment type="function">
    <text evidence="1">Could be involved in insertion of integral membrane proteins into the membrane.</text>
</comment>
<dbReference type="OrthoDB" id="9801753at2"/>
<evidence type="ECO:0000313" key="2">
    <source>
        <dbReference type="EMBL" id="PXZ01624.1"/>
    </source>
</evidence>
<protein>
    <recommendedName>
        <fullName evidence="1">Putative membrane protein insertion efficiency factor</fullName>
    </recommendedName>
</protein>
<dbReference type="SMART" id="SM01234">
    <property type="entry name" value="Haemolytic"/>
    <property type="match status" value="1"/>
</dbReference>
<dbReference type="NCBIfam" id="TIGR00278">
    <property type="entry name" value="membrane protein insertion efficiency factor YidD"/>
    <property type="match status" value="1"/>
</dbReference>
<comment type="subcellular location">
    <subcellularLocation>
        <location evidence="1">Cell membrane</location>
        <topology evidence="1">Peripheral membrane protein</topology>
        <orientation evidence="1">Cytoplasmic side</orientation>
    </subcellularLocation>
</comment>
<proteinExistence type="inferred from homology"/>
<dbReference type="Proteomes" id="UP000247565">
    <property type="component" value="Unassembled WGS sequence"/>
</dbReference>
<dbReference type="GO" id="GO:0005886">
    <property type="term" value="C:plasma membrane"/>
    <property type="evidence" value="ECO:0007669"/>
    <property type="project" value="UniProtKB-SubCell"/>
</dbReference>
<keyword evidence="1" id="KW-0472">Membrane</keyword>
<evidence type="ECO:0000313" key="3">
    <source>
        <dbReference type="Proteomes" id="UP000247565"/>
    </source>
</evidence>
<organism evidence="2 3">
    <name type="scientific">Commensalibacter melissae</name>
    <dbReference type="NCBI Taxonomy" id="2070537"/>
    <lineage>
        <taxon>Bacteria</taxon>
        <taxon>Pseudomonadati</taxon>
        <taxon>Pseudomonadota</taxon>
        <taxon>Alphaproteobacteria</taxon>
        <taxon>Acetobacterales</taxon>
        <taxon>Acetobacteraceae</taxon>
    </lineage>
</organism>
<sequence length="77" mass="8788">MKKLLIHSIDFYRLCISPFLGHNCRFNPSCSEYMKIAIEQHGVVKGILFGGWRILRCNPWNAGGNDPVPPKKQVISF</sequence>
<dbReference type="Pfam" id="PF01809">
    <property type="entry name" value="YidD"/>
    <property type="match status" value="1"/>
</dbReference>
<evidence type="ECO:0000256" key="1">
    <source>
        <dbReference type="HAMAP-Rule" id="MF_00386"/>
    </source>
</evidence>
<dbReference type="EMBL" id="QGLT01000001">
    <property type="protein sequence ID" value="PXZ01624.1"/>
    <property type="molecule type" value="Genomic_DNA"/>
</dbReference>
<keyword evidence="3" id="KW-1185">Reference proteome</keyword>
<accession>A0A318N7A0</accession>
<name>A0A318N7A0_9PROT</name>
<dbReference type="AlphaFoldDB" id="A0A318N7A0"/>
<dbReference type="RefSeq" id="WP_110438143.1">
    <property type="nucleotide sequence ID" value="NZ_CP033087.1"/>
</dbReference>
<keyword evidence="1" id="KW-1003">Cell membrane</keyword>
<comment type="similarity">
    <text evidence="1">Belongs to the UPF0161 family.</text>
</comment>
<dbReference type="HAMAP" id="MF_00386">
    <property type="entry name" value="UPF0161_YidD"/>
    <property type="match status" value="1"/>
</dbReference>
<dbReference type="PANTHER" id="PTHR33383">
    <property type="entry name" value="MEMBRANE PROTEIN INSERTION EFFICIENCY FACTOR-RELATED"/>
    <property type="match status" value="1"/>
</dbReference>
<comment type="caution">
    <text evidence="2">The sequence shown here is derived from an EMBL/GenBank/DDBJ whole genome shotgun (WGS) entry which is preliminary data.</text>
</comment>
<gene>
    <name evidence="2" type="ORF">DK869_01020</name>
</gene>
<dbReference type="GeneID" id="83703049"/>